<name>A0ABX1CCP2_9ACTN</name>
<reference evidence="1 2" key="1">
    <citation type="submission" date="2020-03" db="EMBL/GenBank/DDBJ databases">
        <title>Draft genome of Streptomyces sp. ventii, isolated from the Axial Seamount in the Pacific Ocean, and resequencing of the two type strains Streptomyces lonarensis strain NCL 716 and Streptomyces bohaiensis strain 11A07.</title>
        <authorList>
            <person name="Loughran R.M."/>
            <person name="Pfannmuller K.M."/>
            <person name="Wasson B.J."/>
            <person name="Deadmond M.C."/>
            <person name="Paddock B.E."/>
            <person name="Koyack M.J."/>
            <person name="Gallegos D.A."/>
            <person name="Mitchell E.A."/>
            <person name="Ushijima B."/>
            <person name="Saw J.H."/>
            <person name="Mcphail K.L."/>
            <person name="Videau P."/>
        </authorList>
    </citation>
    <scope>NUCLEOTIDE SEQUENCE [LARGE SCALE GENOMIC DNA]</scope>
    <source>
        <strain evidence="1 2">11A07</strain>
    </source>
</reference>
<accession>A0ABX1CCP2</accession>
<sequence length="89" mass="9584">MRLAACPEWSTRARAAEALASHAADPHAAALHTLLLDGEDTAVPRTAAAALCREVSIELLRLVAAALADEKACDWVFTGKYDALARQRW</sequence>
<gene>
    <name evidence="1" type="ORF">HCN52_14090</name>
</gene>
<evidence type="ECO:0000313" key="1">
    <source>
        <dbReference type="EMBL" id="NJQ16046.1"/>
    </source>
</evidence>
<proteinExistence type="predicted"/>
<organism evidence="1 2">
    <name type="scientific">Streptomyces bohaiensis</name>
    <dbReference type="NCBI Taxonomy" id="1431344"/>
    <lineage>
        <taxon>Bacteria</taxon>
        <taxon>Bacillati</taxon>
        <taxon>Actinomycetota</taxon>
        <taxon>Actinomycetes</taxon>
        <taxon>Kitasatosporales</taxon>
        <taxon>Streptomycetaceae</taxon>
        <taxon>Streptomyces</taxon>
    </lineage>
</organism>
<keyword evidence="2" id="KW-1185">Reference proteome</keyword>
<dbReference type="EMBL" id="JAAVJC010000115">
    <property type="protein sequence ID" value="NJQ16046.1"/>
    <property type="molecule type" value="Genomic_DNA"/>
</dbReference>
<comment type="caution">
    <text evidence="1">The sequence shown here is derived from an EMBL/GenBank/DDBJ whole genome shotgun (WGS) entry which is preliminary data.</text>
</comment>
<protein>
    <recommendedName>
        <fullName evidence="3">HEAT repeat domain-containing protein</fullName>
    </recommendedName>
</protein>
<dbReference type="Proteomes" id="UP000727056">
    <property type="component" value="Unassembled WGS sequence"/>
</dbReference>
<evidence type="ECO:0008006" key="3">
    <source>
        <dbReference type="Google" id="ProtNLM"/>
    </source>
</evidence>
<evidence type="ECO:0000313" key="2">
    <source>
        <dbReference type="Proteomes" id="UP000727056"/>
    </source>
</evidence>